<feature type="compositionally biased region" description="Basic residues" evidence="1">
    <location>
        <begin position="85"/>
        <end position="97"/>
    </location>
</feature>
<dbReference type="EMBL" id="JACEEZ010010200">
    <property type="protein sequence ID" value="KAG0721977.1"/>
    <property type="molecule type" value="Genomic_DNA"/>
</dbReference>
<proteinExistence type="predicted"/>
<accession>A0A8J4Y787</accession>
<protein>
    <submittedName>
        <fullName evidence="2">Uncharacterized protein</fullName>
    </submittedName>
</protein>
<feature type="region of interest" description="Disordered" evidence="1">
    <location>
        <begin position="66"/>
        <end position="102"/>
    </location>
</feature>
<sequence>MRPLRFAGRVHKGVLTRHHHRRAPGQIKCVARTLYSRQAASAVTLMEPRTIFSEVHGERCVNLRLTSSTSAEEPSPLPATSGGGKRYRPRPRPRQQHNRLQDARPDHPLTCFWFGLVNQVAPFHGGRPCMEPFRGATHRNRGKARYGTRQWRRSHHSAQRHYWALAAEDCASMMCRRLHKSSLTTGRQGIGSLS</sequence>
<name>A0A8J4Y787_CHIOP</name>
<dbReference type="AlphaFoldDB" id="A0A8J4Y787"/>
<dbReference type="Proteomes" id="UP000770661">
    <property type="component" value="Unassembled WGS sequence"/>
</dbReference>
<organism evidence="2 3">
    <name type="scientific">Chionoecetes opilio</name>
    <name type="common">Atlantic snow crab</name>
    <name type="synonym">Cancer opilio</name>
    <dbReference type="NCBI Taxonomy" id="41210"/>
    <lineage>
        <taxon>Eukaryota</taxon>
        <taxon>Metazoa</taxon>
        <taxon>Ecdysozoa</taxon>
        <taxon>Arthropoda</taxon>
        <taxon>Crustacea</taxon>
        <taxon>Multicrustacea</taxon>
        <taxon>Malacostraca</taxon>
        <taxon>Eumalacostraca</taxon>
        <taxon>Eucarida</taxon>
        <taxon>Decapoda</taxon>
        <taxon>Pleocyemata</taxon>
        <taxon>Brachyura</taxon>
        <taxon>Eubrachyura</taxon>
        <taxon>Majoidea</taxon>
        <taxon>Majidae</taxon>
        <taxon>Chionoecetes</taxon>
    </lineage>
</organism>
<evidence type="ECO:0000313" key="2">
    <source>
        <dbReference type="EMBL" id="KAG0721977.1"/>
    </source>
</evidence>
<evidence type="ECO:0000256" key="1">
    <source>
        <dbReference type="SAM" id="MobiDB-lite"/>
    </source>
</evidence>
<gene>
    <name evidence="2" type="ORF">GWK47_045343</name>
</gene>
<comment type="caution">
    <text evidence="2">The sequence shown here is derived from an EMBL/GenBank/DDBJ whole genome shotgun (WGS) entry which is preliminary data.</text>
</comment>
<reference evidence="2" key="1">
    <citation type="submission" date="2020-07" db="EMBL/GenBank/DDBJ databases">
        <title>The High-quality genome of the commercially important snow crab, Chionoecetes opilio.</title>
        <authorList>
            <person name="Jeong J.-H."/>
            <person name="Ryu S."/>
        </authorList>
    </citation>
    <scope>NUCLEOTIDE SEQUENCE</scope>
    <source>
        <strain evidence="2">MADBK_172401_WGS</strain>
        <tissue evidence="2">Digestive gland</tissue>
    </source>
</reference>
<keyword evidence="3" id="KW-1185">Reference proteome</keyword>
<evidence type="ECO:0000313" key="3">
    <source>
        <dbReference type="Proteomes" id="UP000770661"/>
    </source>
</evidence>